<sequence length="120" mass="13494">MHRPLAKSRSDILYGVALVTPSIWENQPVTIGGENENFLEKRNNFLTKKTRPRFFAVGDYELKALAETYTALSDRNVGRFEITSILGDVVYEITDTNGNSVNVHSNRLTRYSSAKGMVPI</sequence>
<keyword evidence="2" id="KW-1185">Reference proteome</keyword>
<evidence type="ECO:0000313" key="2">
    <source>
        <dbReference type="Proteomes" id="UP000187429"/>
    </source>
</evidence>
<dbReference type="AlphaFoldDB" id="A0A1R1XHH9"/>
<organism evidence="1 2">
    <name type="scientific">Smittium culicis</name>
    <dbReference type="NCBI Taxonomy" id="133412"/>
    <lineage>
        <taxon>Eukaryota</taxon>
        <taxon>Fungi</taxon>
        <taxon>Fungi incertae sedis</taxon>
        <taxon>Zoopagomycota</taxon>
        <taxon>Kickxellomycotina</taxon>
        <taxon>Harpellomycetes</taxon>
        <taxon>Harpellales</taxon>
        <taxon>Legeriomycetaceae</taxon>
        <taxon>Smittium</taxon>
    </lineage>
</organism>
<dbReference type="Proteomes" id="UP000187429">
    <property type="component" value="Unassembled WGS sequence"/>
</dbReference>
<feature type="non-terminal residue" evidence="1">
    <location>
        <position position="120"/>
    </location>
</feature>
<reference evidence="2" key="1">
    <citation type="submission" date="2017-01" db="EMBL/GenBank/DDBJ databases">
        <authorList>
            <person name="Wang Y."/>
            <person name="White M."/>
            <person name="Kvist S."/>
            <person name="Moncalvo J.-M."/>
        </authorList>
    </citation>
    <scope>NUCLEOTIDE SEQUENCE [LARGE SCALE GENOMIC DNA]</scope>
    <source>
        <strain evidence="2">ID-206-W2</strain>
    </source>
</reference>
<evidence type="ECO:0000313" key="1">
    <source>
        <dbReference type="EMBL" id="OMJ14081.1"/>
    </source>
</evidence>
<dbReference type="EMBL" id="LSSM01004804">
    <property type="protein sequence ID" value="OMJ14081.1"/>
    <property type="molecule type" value="Genomic_DNA"/>
</dbReference>
<proteinExistence type="predicted"/>
<protein>
    <submittedName>
        <fullName evidence="1">Uncharacterized protein</fullName>
    </submittedName>
</protein>
<comment type="caution">
    <text evidence="1">The sequence shown here is derived from an EMBL/GenBank/DDBJ whole genome shotgun (WGS) entry which is preliminary data.</text>
</comment>
<name>A0A1R1XHH9_9FUNG</name>
<accession>A0A1R1XHH9</accession>
<gene>
    <name evidence="1" type="ORF">AYI69_g8736</name>
</gene>